<dbReference type="RefSeq" id="WP_247029149.1">
    <property type="nucleotide sequence ID" value="NZ_JALKCH010000006.1"/>
</dbReference>
<sequence length="147" mass="16485">MAKQTDTKHRLYYSDRHGVRVSGTYLRTRHKDQALAPVTSLHVGRDPLHVALACGLGLALFALQFGDLLYVPEQLGLVGLGATILVGGYSIAALEMGSYRHESRVLWGNYWRMLRIRDAIIEARQDRLDVEGMVLADMDEDDNEDES</sequence>
<gene>
    <name evidence="2" type="ORF">MWN34_10865</name>
</gene>
<organism evidence="2 3">
    <name type="scientific">Ancylobacter crimeensis</name>
    <dbReference type="NCBI Taxonomy" id="2579147"/>
    <lineage>
        <taxon>Bacteria</taxon>
        <taxon>Pseudomonadati</taxon>
        <taxon>Pseudomonadota</taxon>
        <taxon>Alphaproteobacteria</taxon>
        <taxon>Hyphomicrobiales</taxon>
        <taxon>Xanthobacteraceae</taxon>
        <taxon>Ancylobacter</taxon>
    </lineage>
</organism>
<keyword evidence="1" id="KW-0472">Membrane</keyword>
<dbReference type="EMBL" id="JALKCH010000006">
    <property type="protein sequence ID" value="MCK0197414.1"/>
    <property type="molecule type" value="Genomic_DNA"/>
</dbReference>
<keyword evidence="1" id="KW-0812">Transmembrane</keyword>
<keyword evidence="1" id="KW-1133">Transmembrane helix</keyword>
<keyword evidence="3" id="KW-1185">Reference proteome</keyword>
<protein>
    <recommendedName>
        <fullName evidence="4">DUF4231 domain-containing protein</fullName>
    </recommendedName>
</protein>
<evidence type="ECO:0000313" key="3">
    <source>
        <dbReference type="Proteomes" id="UP001203284"/>
    </source>
</evidence>
<feature type="transmembrane region" description="Helical" evidence="1">
    <location>
        <begin position="50"/>
        <end position="71"/>
    </location>
</feature>
<evidence type="ECO:0000313" key="2">
    <source>
        <dbReference type="EMBL" id="MCK0197414.1"/>
    </source>
</evidence>
<evidence type="ECO:0008006" key="4">
    <source>
        <dbReference type="Google" id="ProtNLM"/>
    </source>
</evidence>
<name>A0ABT0DBT9_9HYPH</name>
<evidence type="ECO:0000256" key="1">
    <source>
        <dbReference type="SAM" id="Phobius"/>
    </source>
</evidence>
<proteinExistence type="predicted"/>
<feature type="transmembrane region" description="Helical" evidence="1">
    <location>
        <begin position="77"/>
        <end position="94"/>
    </location>
</feature>
<reference evidence="2 3" key="1">
    <citation type="submission" date="2022-04" db="EMBL/GenBank/DDBJ databases">
        <authorList>
            <person name="Grouzdev D.S."/>
            <person name="Pantiukh K.S."/>
            <person name="Krutkina M.S."/>
        </authorList>
    </citation>
    <scope>NUCLEOTIDE SEQUENCE [LARGE SCALE GENOMIC DNA]</scope>
    <source>
        <strain evidence="2 3">6x-1</strain>
    </source>
</reference>
<comment type="caution">
    <text evidence="2">The sequence shown here is derived from an EMBL/GenBank/DDBJ whole genome shotgun (WGS) entry which is preliminary data.</text>
</comment>
<accession>A0ABT0DBT9</accession>
<dbReference type="Proteomes" id="UP001203284">
    <property type="component" value="Unassembled WGS sequence"/>
</dbReference>